<evidence type="ECO:0000313" key="5">
    <source>
        <dbReference type="Proteomes" id="UP001500653"/>
    </source>
</evidence>
<evidence type="ECO:0000256" key="1">
    <source>
        <dbReference type="PROSITE-ProRule" id="PRU01251"/>
    </source>
</evidence>
<evidence type="ECO:0000259" key="3">
    <source>
        <dbReference type="PROSITE" id="PS51903"/>
    </source>
</evidence>
<dbReference type="Proteomes" id="UP001500653">
    <property type="component" value="Unassembled WGS sequence"/>
</dbReference>
<dbReference type="Gene3D" id="1.10.1780.10">
    <property type="entry name" value="Clp, N-terminal domain"/>
    <property type="match status" value="1"/>
</dbReference>
<gene>
    <name evidence="4" type="ORF">GCM10009676_43420</name>
</gene>
<organism evidence="4 5">
    <name type="scientific">Prauserella halophila</name>
    <dbReference type="NCBI Taxonomy" id="185641"/>
    <lineage>
        <taxon>Bacteria</taxon>
        <taxon>Bacillati</taxon>
        <taxon>Actinomycetota</taxon>
        <taxon>Actinomycetes</taxon>
        <taxon>Pseudonocardiales</taxon>
        <taxon>Pseudonocardiaceae</taxon>
        <taxon>Prauserella</taxon>
    </lineage>
</organism>
<comment type="caution">
    <text evidence="4">The sequence shown here is derived from an EMBL/GenBank/DDBJ whole genome shotgun (WGS) entry which is preliminary data.</text>
</comment>
<sequence>MMFERFTKDARTLVTTAVHDAEADGAARVDTLHLLTAALDPTGTAGSTGALALLAALDVTPAEVAGGVDELRRHGGLSDTDRRALGDLGIDVDTIVARVEDRHGAGALADGPEGSTEPGARSSRGRRTRNRWHMPFGDDAKRVLRASLRQALDVRDNDIGSEHMLQALAAVPGPAADVLAAAGVSAERLRGALLQRRRAA</sequence>
<dbReference type="GO" id="GO:0008233">
    <property type="term" value="F:peptidase activity"/>
    <property type="evidence" value="ECO:0007669"/>
    <property type="project" value="UniProtKB-KW"/>
</dbReference>
<reference evidence="5" key="1">
    <citation type="journal article" date="2019" name="Int. J. Syst. Evol. Microbiol.">
        <title>The Global Catalogue of Microorganisms (GCM) 10K type strain sequencing project: providing services to taxonomists for standard genome sequencing and annotation.</title>
        <authorList>
            <consortium name="The Broad Institute Genomics Platform"/>
            <consortium name="The Broad Institute Genome Sequencing Center for Infectious Disease"/>
            <person name="Wu L."/>
            <person name="Ma J."/>
        </authorList>
    </citation>
    <scope>NUCLEOTIDE SEQUENCE [LARGE SCALE GENOMIC DNA]</scope>
    <source>
        <strain evidence="5">JCM 13023</strain>
    </source>
</reference>
<protein>
    <submittedName>
        <fullName evidence="4">Clp protease N-terminal domain-containing protein</fullName>
    </submittedName>
</protein>
<feature type="region of interest" description="Disordered" evidence="2">
    <location>
        <begin position="104"/>
        <end position="133"/>
    </location>
</feature>
<evidence type="ECO:0000256" key="2">
    <source>
        <dbReference type="SAM" id="MobiDB-lite"/>
    </source>
</evidence>
<dbReference type="GO" id="GO:0006508">
    <property type="term" value="P:proteolysis"/>
    <property type="evidence" value="ECO:0007669"/>
    <property type="project" value="UniProtKB-KW"/>
</dbReference>
<proteinExistence type="predicted"/>
<dbReference type="RefSeq" id="WP_253865287.1">
    <property type="nucleotide sequence ID" value="NZ_JAMTCQ010000012.1"/>
</dbReference>
<accession>A0ABP4H6B7</accession>
<keyword evidence="4" id="KW-0378">Hydrolase</keyword>
<keyword evidence="4" id="KW-0645">Protease</keyword>
<dbReference type="InterPro" id="IPR036628">
    <property type="entry name" value="Clp_N_dom_sf"/>
</dbReference>
<keyword evidence="5" id="KW-1185">Reference proteome</keyword>
<dbReference type="Pfam" id="PF02861">
    <property type="entry name" value="Clp_N"/>
    <property type="match status" value="1"/>
</dbReference>
<dbReference type="PROSITE" id="PS51903">
    <property type="entry name" value="CLP_R"/>
    <property type="match status" value="1"/>
</dbReference>
<dbReference type="SUPFAM" id="SSF81923">
    <property type="entry name" value="Double Clp-N motif"/>
    <property type="match status" value="1"/>
</dbReference>
<keyword evidence="1" id="KW-0677">Repeat</keyword>
<dbReference type="InterPro" id="IPR004176">
    <property type="entry name" value="Clp_R_N"/>
</dbReference>
<feature type="compositionally biased region" description="Basic residues" evidence="2">
    <location>
        <begin position="123"/>
        <end position="132"/>
    </location>
</feature>
<feature type="domain" description="Clp R" evidence="3">
    <location>
        <begin position="3"/>
        <end position="199"/>
    </location>
</feature>
<evidence type="ECO:0000313" key="4">
    <source>
        <dbReference type="EMBL" id="GAA1251892.1"/>
    </source>
</evidence>
<dbReference type="EMBL" id="BAAALN010000019">
    <property type="protein sequence ID" value="GAA1251892.1"/>
    <property type="molecule type" value="Genomic_DNA"/>
</dbReference>
<name>A0ABP4H6B7_9PSEU</name>